<dbReference type="PANTHER" id="PTHR28450:SF1">
    <property type="entry name" value="FANCONI ANEMIA GROUP B PROTEIN"/>
    <property type="match status" value="1"/>
</dbReference>
<dbReference type="OrthoDB" id="1917888at2759"/>
<accession>A0A9Q0ID38</accession>
<gene>
    <name evidence="2" type="ORF">NHX12_007533</name>
</gene>
<dbReference type="PANTHER" id="PTHR28450">
    <property type="entry name" value="FANCONI ANEMIA GROUP B PROTEIN"/>
    <property type="match status" value="1"/>
</dbReference>
<reference evidence="2" key="1">
    <citation type="submission" date="2022-07" db="EMBL/GenBank/DDBJ databases">
        <title>Chromosome-level genome of Muraenolepis orangiensis.</title>
        <authorList>
            <person name="Kim J."/>
        </authorList>
    </citation>
    <scope>NUCLEOTIDE SEQUENCE</scope>
    <source>
        <strain evidence="2">KU_S4_2022</strain>
        <tissue evidence="2">Muscle</tissue>
    </source>
</reference>
<dbReference type="GO" id="GO:0043240">
    <property type="term" value="C:Fanconi anaemia nuclear complex"/>
    <property type="evidence" value="ECO:0007669"/>
    <property type="project" value="InterPro"/>
</dbReference>
<dbReference type="GO" id="GO:1905168">
    <property type="term" value="P:positive regulation of double-strand break repair via homologous recombination"/>
    <property type="evidence" value="ECO:0007669"/>
    <property type="project" value="TreeGrafter"/>
</dbReference>
<dbReference type="InterPro" id="IPR033333">
    <property type="entry name" value="FANCB"/>
</dbReference>
<name>A0A9Q0ID38_9TELE</name>
<sequence>MAHEFHQLSFCGRILSLQCKRSPGTESSASQISLCSLHFDRESQSFAGAQDDVRVLPAVDVVTCACVYDAENRVTSPFALLQTGHKDKKGHYPYSLLAVEGGGGGSSVKRETRMTFRLPYRLGEMAHIVPGPVVWWTHGGQTLFCTSEPGSDVGVVRPMSAAPLSRPIVGVLPLIRGDVVFIIVGPTRERSEELGSFETEASGHVKSPTDSRSHGYFLVSGVTFDPAVILPCVYTSIARCIKVLHAEKVGDVLKRSSVVAATSEKQLVYFEDGLPRDVCQLPFDDPRDIRVVDTGRHGRLIVVGFDRGHVCAIWKETFKVAARWSGVRSAHVDDFLGCGTEQLLLVFEEEEPTGRPLDPFLLTDLCGGTFSSREKSGGMDAASPPAVDNYLLTFQALESRLQIGLTVVQELQRDVALKQRVLVQSIQALTDIVSGRDPVLTHHQQEGLFSLWDEDEEAEVCDVVVSDDEMQVVTPESPAGPRVEALWHHFAEDSLVAGATLTVDSSVPADCVTLSILTDASPGSAPATAAAGPRIRLAVTAVTRLTSLLSWGRVDCPVVLRYVRRERSPADKPTPVAFQCGRVSLDVRADFHGRLLTDPELTTEEELLSALSVLDRWVFRVDSPHRRLGDLDRWLQRAARGQRLKVDPRYLLANPQGPSAAMLLRWQPSSPFGGELSVHSSRLQMLQFLEAWSHFLPPSCTVRPLNGTAGDPREASRVLALALEREAIALKRGLSSLLLHGGEERRGEGSRRPDDSPEARGSADGRRVSGREREKDLGRSPPVDVERYRALTRSLCEVQLEADVTALLQTKSSSYDDLLKRPPEHP</sequence>
<dbReference type="GO" id="GO:1990414">
    <property type="term" value="P:replication-born double-strand break repair via sister chromatid exchange"/>
    <property type="evidence" value="ECO:0007669"/>
    <property type="project" value="TreeGrafter"/>
</dbReference>
<feature type="region of interest" description="Disordered" evidence="1">
    <location>
        <begin position="741"/>
        <end position="784"/>
    </location>
</feature>
<dbReference type="GO" id="GO:2000042">
    <property type="term" value="P:negative regulation of double-strand break repair via homologous recombination"/>
    <property type="evidence" value="ECO:0007669"/>
    <property type="project" value="TreeGrafter"/>
</dbReference>
<dbReference type="AlphaFoldDB" id="A0A9Q0ID38"/>
<organism evidence="2 3">
    <name type="scientific">Muraenolepis orangiensis</name>
    <name type="common">Patagonian moray cod</name>
    <dbReference type="NCBI Taxonomy" id="630683"/>
    <lineage>
        <taxon>Eukaryota</taxon>
        <taxon>Metazoa</taxon>
        <taxon>Chordata</taxon>
        <taxon>Craniata</taxon>
        <taxon>Vertebrata</taxon>
        <taxon>Euteleostomi</taxon>
        <taxon>Actinopterygii</taxon>
        <taxon>Neopterygii</taxon>
        <taxon>Teleostei</taxon>
        <taxon>Neoteleostei</taxon>
        <taxon>Acanthomorphata</taxon>
        <taxon>Zeiogadaria</taxon>
        <taxon>Gadariae</taxon>
        <taxon>Gadiformes</taxon>
        <taxon>Muraenolepidoidei</taxon>
        <taxon>Muraenolepididae</taxon>
        <taxon>Muraenolepis</taxon>
    </lineage>
</organism>
<dbReference type="GO" id="GO:0036297">
    <property type="term" value="P:interstrand cross-link repair"/>
    <property type="evidence" value="ECO:0007669"/>
    <property type="project" value="InterPro"/>
</dbReference>
<comment type="caution">
    <text evidence="2">The sequence shown here is derived from an EMBL/GenBank/DDBJ whole genome shotgun (WGS) entry which is preliminary data.</text>
</comment>
<evidence type="ECO:0000313" key="2">
    <source>
        <dbReference type="EMBL" id="KAJ3592406.1"/>
    </source>
</evidence>
<keyword evidence="3" id="KW-1185">Reference proteome</keyword>
<dbReference type="Proteomes" id="UP001148018">
    <property type="component" value="Unassembled WGS sequence"/>
</dbReference>
<evidence type="ECO:0000256" key="1">
    <source>
        <dbReference type="SAM" id="MobiDB-lite"/>
    </source>
</evidence>
<protein>
    <recommendedName>
        <fullName evidence="4">Fanconi anemia group B protein</fullName>
    </recommendedName>
</protein>
<evidence type="ECO:0000313" key="3">
    <source>
        <dbReference type="Proteomes" id="UP001148018"/>
    </source>
</evidence>
<dbReference type="EMBL" id="JANIIK010000113">
    <property type="protein sequence ID" value="KAJ3592406.1"/>
    <property type="molecule type" value="Genomic_DNA"/>
</dbReference>
<evidence type="ECO:0008006" key="4">
    <source>
        <dbReference type="Google" id="ProtNLM"/>
    </source>
</evidence>
<feature type="non-terminal residue" evidence="2">
    <location>
        <position position="826"/>
    </location>
</feature>
<proteinExistence type="predicted"/>